<feature type="binding site" evidence="5">
    <location>
        <position position="142"/>
    </location>
    <ligand>
        <name>substrate</name>
    </ligand>
</feature>
<dbReference type="PANTHER" id="PTHR10286">
    <property type="entry name" value="INORGANIC PYROPHOSPHATASE"/>
    <property type="match status" value="1"/>
</dbReference>
<feature type="binding site" evidence="5">
    <location>
        <position position="66"/>
    </location>
    <ligand>
        <name>Mg(2+)</name>
        <dbReference type="ChEBI" id="CHEBI:18420"/>
        <label>1</label>
    </ligand>
</feature>
<sequence>MYLNQIKSGKNIPHDIYVVVEIPANSSPVKYEIDKKTGAIFVDRFLSVPMFYPCNYGYINHTLALDGDPVDAIVLTPYPIISGCIIFCRPIGLLNMVDESGEDSKIFAVPHDKISQLYSSIQDIDDLPNLLLEQINYFFKNYKALDSEKWVKIKNWEHANTAKKIILDAADRFKKANNVII</sequence>
<keyword evidence="3 5" id="KW-0378">Hydrolase</keyword>
<evidence type="ECO:0000313" key="6">
    <source>
        <dbReference type="EMBL" id="URJ25176.1"/>
    </source>
</evidence>
<keyword evidence="5" id="KW-0963">Cytoplasm</keyword>
<evidence type="ECO:0000256" key="5">
    <source>
        <dbReference type="HAMAP-Rule" id="MF_00209"/>
    </source>
</evidence>
<keyword evidence="4 5" id="KW-0460">Magnesium</keyword>
<feature type="binding site" evidence="5">
    <location>
        <position position="71"/>
    </location>
    <ligand>
        <name>Mg(2+)</name>
        <dbReference type="ChEBI" id="CHEBI:18420"/>
        <label>1</label>
    </ligand>
</feature>
<dbReference type="NCBIfam" id="NF002317">
    <property type="entry name" value="PRK01250.1"/>
    <property type="match status" value="1"/>
</dbReference>
<gene>
    <name evidence="5 6" type="primary">ppa</name>
    <name evidence="6" type="ORF">M9405_00350</name>
</gene>
<dbReference type="Pfam" id="PF00719">
    <property type="entry name" value="Pyrophosphatase"/>
    <property type="match status" value="1"/>
</dbReference>
<dbReference type="Gene3D" id="3.90.80.10">
    <property type="entry name" value="Inorganic pyrophosphatase"/>
    <property type="match status" value="1"/>
</dbReference>
<dbReference type="RefSeq" id="WP_250223307.1">
    <property type="nucleotide sequence ID" value="NZ_CP097762.1"/>
</dbReference>
<evidence type="ECO:0000256" key="1">
    <source>
        <dbReference type="ARBA" id="ARBA00001946"/>
    </source>
</evidence>
<keyword evidence="7" id="KW-1185">Reference proteome</keyword>
<dbReference type="Proteomes" id="UP001056834">
    <property type="component" value="Chromosome"/>
</dbReference>
<dbReference type="InterPro" id="IPR036649">
    <property type="entry name" value="Pyrophosphatase_sf"/>
</dbReference>
<proteinExistence type="inferred from homology"/>
<dbReference type="InterPro" id="IPR008162">
    <property type="entry name" value="Pyrophosphatase"/>
</dbReference>
<name>A0ABY4ST63_9ENTR</name>
<comment type="catalytic activity">
    <reaction evidence="5">
        <text>diphosphate + H2O = 2 phosphate + H(+)</text>
        <dbReference type="Rhea" id="RHEA:24576"/>
        <dbReference type="ChEBI" id="CHEBI:15377"/>
        <dbReference type="ChEBI" id="CHEBI:15378"/>
        <dbReference type="ChEBI" id="CHEBI:33019"/>
        <dbReference type="ChEBI" id="CHEBI:43474"/>
        <dbReference type="EC" id="3.6.1.1"/>
    </reaction>
</comment>
<protein>
    <recommendedName>
        <fullName evidence="5">Inorganic pyrophosphatase</fullName>
        <ecNumber evidence="5">3.6.1.1</ecNumber>
    </recommendedName>
    <alternativeName>
        <fullName evidence="5">Pyrophosphate phospho-hydrolase</fullName>
        <shortName evidence="5">PPase</shortName>
    </alternativeName>
</protein>
<feature type="binding site" evidence="5">
    <location>
        <position position="30"/>
    </location>
    <ligand>
        <name>substrate</name>
    </ligand>
</feature>
<dbReference type="CDD" id="cd00412">
    <property type="entry name" value="pyrophosphatase"/>
    <property type="match status" value="1"/>
</dbReference>
<feature type="binding site" evidence="5">
    <location>
        <position position="44"/>
    </location>
    <ligand>
        <name>substrate</name>
    </ligand>
</feature>
<evidence type="ECO:0000256" key="4">
    <source>
        <dbReference type="ARBA" id="ARBA00022842"/>
    </source>
</evidence>
<evidence type="ECO:0000256" key="2">
    <source>
        <dbReference type="ARBA" id="ARBA00022723"/>
    </source>
</evidence>
<feature type="binding site" evidence="5">
    <location>
        <position position="103"/>
    </location>
    <ligand>
        <name>Mg(2+)</name>
        <dbReference type="ChEBI" id="CHEBI:18420"/>
        <label>1</label>
    </ligand>
</feature>
<organism evidence="6 7">
    <name type="scientific">Candidatus Blochmannia ocreatus</name>
    <name type="common">nom. nud.</name>
    <dbReference type="NCBI Taxonomy" id="251538"/>
    <lineage>
        <taxon>Bacteria</taxon>
        <taxon>Pseudomonadati</taxon>
        <taxon>Pseudomonadota</taxon>
        <taxon>Gammaproteobacteria</taxon>
        <taxon>Enterobacterales</taxon>
        <taxon>Enterobacteriaceae</taxon>
        <taxon>ant endosymbionts</taxon>
        <taxon>Candidatus Blochmanniella</taxon>
    </lineage>
</organism>
<feature type="binding site" evidence="5">
    <location>
        <position position="56"/>
    </location>
    <ligand>
        <name>substrate</name>
    </ligand>
</feature>
<dbReference type="HAMAP" id="MF_00209">
    <property type="entry name" value="Inorganic_PPase"/>
    <property type="match status" value="1"/>
</dbReference>
<comment type="function">
    <text evidence="5">Catalyzes the hydrolysis of inorganic pyrophosphate (PPi) forming two phosphate ions.</text>
</comment>
<dbReference type="GO" id="GO:0004427">
    <property type="term" value="F:inorganic diphosphate phosphatase activity"/>
    <property type="evidence" value="ECO:0007669"/>
    <property type="project" value="UniProtKB-EC"/>
</dbReference>
<dbReference type="SUPFAM" id="SSF50324">
    <property type="entry name" value="Inorganic pyrophosphatase"/>
    <property type="match status" value="1"/>
</dbReference>
<feature type="binding site" evidence="5">
    <location>
        <position position="71"/>
    </location>
    <ligand>
        <name>Mg(2+)</name>
        <dbReference type="ChEBI" id="CHEBI:18420"/>
        <label>2</label>
    </ligand>
</feature>
<evidence type="ECO:0000256" key="3">
    <source>
        <dbReference type="ARBA" id="ARBA00022801"/>
    </source>
</evidence>
<comment type="cofactor">
    <cofactor evidence="1 5">
        <name>Mg(2+)</name>
        <dbReference type="ChEBI" id="CHEBI:18420"/>
    </cofactor>
</comment>
<comment type="similarity">
    <text evidence="5">Belongs to the PPase family.</text>
</comment>
<comment type="subunit">
    <text evidence="5">Homohexamer.</text>
</comment>
<evidence type="ECO:0000313" key="7">
    <source>
        <dbReference type="Proteomes" id="UP001056834"/>
    </source>
</evidence>
<dbReference type="EC" id="3.6.1.1" evidence="5"/>
<comment type="subcellular location">
    <subcellularLocation>
        <location evidence="5">Cytoplasm</location>
    </subcellularLocation>
</comment>
<reference evidence="6" key="1">
    <citation type="submission" date="2022-05" db="EMBL/GenBank/DDBJ databases">
        <title>Impact of host demography and evolutionary history on endosymbiont molecular evolution: a test in carpenter ants (Genus Camponotus) and their Blochmannia endosymbionts.</title>
        <authorList>
            <person name="Manthey J.D."/>
            <person name="Giron J.C."/>
            <person name="Hruska J.P."/>
        </authorList>
    </citation>
    <scope>NUCLEOTIDE SEQUENCE</scope>
    <source>
        <strain evidence="6">C-006</strain>
    </source>
</reference>
<dbReference type="PROSITE" id="PS00387">
    <property type="entry name" value="PPASE"/>
    <property type="match status" value="1"/>
</dbReference>
<accession>A0ABY4ST63</accession>
<keyword evidence="2 5" id="KW-0479">Metal-binding</keyword>
<dbReference type="EMBL" id="CP097762">
    <property type="protein sequence ID" value="URJ25176.1"/>
    <property type="molecule type" value="Genomic_DNA"/>
</dbReference>